<dbReference type="Gene3D" id="1.10.3230.30">
    <property type="entry name" value="Phage gp6-like head-tail connector protein"/>
    <property type="match status" value="1"/>
</dbReference>
<dbReference type="NCBIfam" id="TIGR01560">
    <property type="entry name" value="put_DNA_pack"/>
    <property type="match status" value="1"/>
</dbReference>
<dbReference type="EMBL" id="VVYV01000029">
    <property type="protein sequence ID" value="KAA5415990.1"/>
    <property type="molecule type" value="Genomic_DNA"/>
</dbReference>
<protein>
    <submittedName>
        <fullName evidence="1">Phage gp6-like head-tail connector protein</fullName>
    </submittedName>
</protein>
<evidence type="ECO:0000313" key="1">
    <source>
        <dbReference type="EMBL" id="KAA5415990.1"/>
    </source>
</evidence>
<accession>A0A642PTZ9</accession>
<dbReference type="InterPro" id="IPR006450">
    <property type="entry name" value="Phage_HK97_gp6-like"/>
</dbReference>
<comment type="caution">
    <text evidence="1">The sequence shown here is derived from an EMBL/GenBank/DDBJ whole genome shotgun (WGS) entry which is preliminary data.</text>
</comment>
<evidence type="ECO:0000313" key="2">
    <source>
        <dbReference type="Proteomes" id="UP000448877"/>
    </source>
</evidence>
<reference evidence="1 2" key="1">
    <citation type="journal article" date="2019" name="Nat. Med.">
        <title>A library of human gut bacterial isolates paired with longitudinal multiomics data enables mechanistic microbiome research.</title>
        <authorList>
            <person name="Poyet M."/>
            <person name="Groussin M."/>
            <person name="Gibbons S.M."/>
            <person name="Avila-Pacheco J."/>
            <person name="Jiang X."/>
            <person name="Kearney S.M."/>
            <person name="Perrotta A.R."/>
            <person name="Berdy B."/>
            <person name="Zhao S."/>
            <person name="Lieberman T.D."/>
            <person name="Swanson P.K."/>
            <person name="Smith M."/>
            <person name="Roesemann S."/>
            <person name="Alexander J.E."/>
            <person name="Rich S.A."/>
            <person name="Livny J."/>
            <person name="Vlamakis H."/>
            <person name="Clish C."/>
            <person name="Bullock K."/>
            <person name="Deik A."/>
            <person name="Scott J."/>
            <person name="Pierce K.A."/>
            <person name="Xavier R.J."/>
            <person name="Alm E.J."/>
        </authorList>
    </citation>
    <scope>NUCLEOTIDE SEQUENCE [LARGE SCALE GENOMIC DNA]</scope>
    <source>
        <strain evidence="1 2">BIOML-A6</strain>
    </source>
</reference>
<name>A0A642PTZ9_9BACE</name>
<dbReference type="CDD" id="cd08054">
    <property type="entry name" value="gp6"/>
    <property type="match status" value="1"/>
</dbReference>
<dbReference type="AlphaFoldDB" id="A0A642PTZ9"/>
<sequence length="107" mass="12032">MELYVTLEEVKKSIPGYVDYGKDDDRLTRLIKAAQSNLEKRLQRPLSDDGCLSDEGKLDEALRTAIIVKVATLYDTTSEISYARPYNTGIVEDLITPFIKFRGGSEV</sequence>
<dbReference type="Pfam" id="PF05135">
    <property type="entry name" value="Phage_connect_1"/>
    <property type="match status" value="1"/>
</dbReference>
<proteinExistence type="predicted"/>
<dbReference type="RefSeq" id="WP_149920264.1">
    <property type="nucleotide sequence ID" value="NZ_VVYV01000029.1"/>
</dbReference>
<dbReference type="Proteomes" id="UP000448877">
    <property type="component" value="Unassembled WGS sequence"/>
</dbReference>
<dbReference type="InterPro" id="IPR021146">
    <property type="entry name" value="Phage_gp6-like_head-tail"/>
</dbReference>
<gene>
    <name evidence="1" type="ORF">F2Y81_16635</name>
</gene>
<organism evidence="1 2">
    <name type="scientific">Bacteroides cellulosilyticus</name>
    <dbReference type="NCBI Taxonomy" id="246787"/>
    <lineage>
        <taxon>Bacteria</taxon>
        <taxon>Pseudomonadati</taxon>
        <taxon>Bacteroidota</taxon>
        <taxon>Bacteroidia</taxon>
        <taxon>Bacteroidales</taxon>
        <taxon>Bacteroidaceae</taxon>
        <taxon>Bacteroides</taxon>
    </lineage>
</organism>